<dbReference type="Proteomes" id="UP000265964">
    <property type="component" value="Unassembled WGS sequence"/>
</dbReference>
<name>A0A3A1Y913_9GAMM</name>
<accession>A0A3A1Y913</accession>
<evidence type="ECO:0000313" key="3">
    <source>
        <dbReference type="Proteomes" id="UP000265964"/>
    </source>
</evidence>
<protein>
    <submittedName>
        <fullName evidence="2">Uncharacterized protein</fullName>
    </submittedName>
</protein>
<organism evidence="2 3">
    <name type="scientific">Psittacicella gerlachiana</name>
    <dbReference type="NCBI Taxonomy" id="2028574"/>
    <lineage>
        <taxon>Bacteria</taxon>
        <taxon>Pseudomonadati</taxon>
        <taxon>Pseudomonadota</taxon>
        <taxon>Gammaproteobacteria</taxon>
        <taxon>Pasteurellales</taxon>
        <taxon>Psittacicellaceae</taxon>
        <taxon>Psittacicella</taxon>
    </lineage>
</organism>
<keyword evidence="1" id="KW-0472">Membrane</keyword>
<keyword evidence="3" id="KW-1185">Reference proteome</keyword>
<comment type="caution">
    <text evidence="2">The sequence shown here is derived from an EMBL/GenBank/DDBJ whole genome shotgun (WGS) entry which is preliminary data.</text>
</comment>
<feature type="transmembrane region" description="Helical" evidence="1">
    <location>
        <begin position="62"/>
        <end position="83"/>
    </location>
</feature>
<evidence type="ECO:0000256" key="1">
    <source>
        <dbReference type="SAM" id="Phobius"/>
    </source>
</evidence>
<keyword evidence="1" id="KW-1133">Transmembrane helix</keyword>
<evidence type="ECO:0000313" key="2">
    <source>
        <dbReference type="EMBL" id="RIY33689.1"/>
    </source>
</evidence>
<feature type="transmembrane region" description="Helical" evidence="1">
    <location>
        <begin position="89"/>
        <end position="111"/>
    </location>
</feature>
<sequence>MPLYGALGAVILMGLKSPYFSANVIFTFFLLTLEAMLFSLIMLRNKRIGIYTSIETLRKVAVVRYISCLLLFTLIDFILMYQVAEYKLINTFVISIITSLFAMAIPAPILLEVKQGIHHQVSLYEKYTDEFLHNLVAQTFNQACLAEFTSTYNQNIQRLYDSDKHFEYNRMIDAAKTHSMQNLLQAHTRELVEEKTLETMSEEVKRLFQFADGQEHLIEEFKRYVKTLPIDFAYIERNLGKE</sequence>
<reference evidence="2 3" key="1">
    <citation type="submission" date="2017-08" db="EMBL/GenBank/DDBJ databases">
        <title>Reclassification of Bisgaard taxon 37 and 44.</title>
        <authorList>
            <person name="Christensen H."/>
        </authorList>
    </citation>
    <scope>NUCLEOTIDE SEQUENCE [LARGE SCALE GENOMIC DNA]</scope>
    <source>
        <strain evidence="2 3">EEAB3T1</strain>
    </source>
</reference>
<dbReference type="EMBL" id="NRJF01000189">
    <property type="protein sequence ID" value="RIY33689.1"/>
    <property type="molecule type" value="Genomic_DNA"/>
</dbReference>
<proteinExistence type="predicted"/>
<gene>
    <name evidence="2" type="ORF">CKF59_06240</name>
</gene>
<feature type="transmembrane region" description="Helical" evidence="1">
    <location>
        <begin position="20"/>
        <end position="41"/>
    </location>
</feature>
<dbReference type="AlphaFoldDB" id="A0A3A1Y913"/>
<keyword evidence="1" id="KW-0812">Transmembrane</keyword>